<protein>
    <recommendedName>
        <fullName evidence="4">HD domain-containing protein</fullName>
    </recommendedName>
</protein>
<dbReference type="KEGG" id="sbae:DSM104329_02331"/>
<proteinExistence type="predicted"/>
<dbReference type="Proteomes" id="UP001162834">
    <property type="component" value="Chromosome"/>
</dbReference>
<feature type="region of interest" description="Disordered" evidence="1">
    <location>
        <begin position="1"/>
        <end position="20"/>
    </location>
</feature>
<name>A0A9E6XWV4_9ACTN</name>
<dbReference type="AlphaFoldDB" id="A0A9E6XWV4"/>
<dbReference type="EMBL" id="CP087164">
    <property type="protein sequence ID" value="UGS35934.1"/>
    <property type="molecule type" value="Genomic_DNA"/>
</dbReference>
<evidence type="ECO:0000313" key="3">
    <source>
        <dbReference type="Proteomes" id="UP001162834"/>
    </source>
</evidence>
<reference evidence="2" key="1">
    <citation type="journal article" date="2022" name="Int. J. Syst. Evol. Microbiol.">
        <title>Pseudomonas aegrilactucae sp. nov. and Pseudomonas morbosilactucae sp. nov., pathogens causing bacterial rot of lettuce in Japan.</title>
        <authorList>
            <person name="Sawada H."/>
            <person name="Fujikawa T."/>
            <person name="Satou M."/>
        </authorList>
    </citation>
    <scope>NUCLEOTIDE SEQUENCE</scope>
    <source>
        <strain evidence="2">0166_1</strain>
    </source>
</reference>
<dbReference type="SUPFAM" id="SSF109604">
    <property type="entry name" value="HD-domain/PDEase-like"/>
    <property type="match status" value="1"/>
</dbReference>
<gene>
    <name evidence="2" type="ORF">DSM104329_02331</name>
</gene>
<evidence type="ECO:0008006" key="4">
    <source>
        <dbReference type="Google" id="ProtNLM"/>
    </source>
</evidence>
<evidence type="ECO:0000256" key="1">
    <source>
        <dbReference type="SAM" id="MobiDB-lite"/>
    </source>
</evidence>
<dbReference type="RefSeq" id="WP_259315612.1">
    <property type="nucleotide sequence ID" value="NZ_CP087164.1"/>
</dbReference>
<keyword evidence="3" id="KW-1185">Reference proteome</keyword>
<organism evidence="2 3">
    <name type="scientific">Capillimicrobium parvum</name>
    <dbReference type="NCBI Taxonomy" id="2884022"/>
    <lineage>
        <taxon>Bacteria</taxon>
        <taxon>Bacillati</taxon>
        <taxon>Actinomycetota</taxon>
        <taxon>Thermoleophilia</taxon>
        <taxon>Solirubrobacterales</taxon>
        <taxon>Capillimicrobiaceae</taxon>
        <taxon>Capillimicrobium</taxon>
    </lineage>
</organism>
<accession>A0A9E6XWV4</accession>
<evidence type="ECO:0000313" key="2">
    <source>
        <dbReference type="EMBL" id="UGS35934.1"/>
    </source>
</evidence>
<sequence length="220" mass="24712">MNDRRPTPQPIAAPPHGRLPDRAFTDEFRRLHAHVLDWIEPYYDRDHLVRAGDWALALDPTASEPVVIAVLAHDMERSVPGGPVLDKRRTPWDDPEYNRRHCERSAVVVAAWLRGQGASERFVEATRVPILEHEFGGTAEGDLAQAADSLSWLDVNAPLAGAWVERGECDAGKAHAKLRWMLERIRLPEARRIAEPLYAAAATELDARVARARKRLPHTP</sequence>